<organism evidence="1 2">
    <name type="scientific">Stenotrophomonas pictorum JCM 9942</name>
    <dbReference type="NCBI Taxonomy" id="1236960"/>
    <lineage>
        <taxon>Bacteria</taxon>
        <taxon>Pseudomonadati</taxon>
        <taxon>Pseudomonadota</taxon>
        <taxon>Gammaproteobacteria</taxon>
        <taxon>Lysobacterales</taxon>
        <taxon>Lysobacteraceae</taxon>
        <taxon>Stenotrophomonas</taxon>
    </lineage>
</organism>
<dbReference type="EMBL" id="LLXS01000071">
    <property type="protein sequence ID" value="KRG37646.1"/>
    <property type="molecule type" value="Genomic_DNA"/>
</dbReference>
<gene>
    <name evidence="1" type="ORF">ARC78_15980</name>
</gene>
<reference evidence="1 2" key="1">
    <citation type="submission" date="2015-10" db="EMBL/GenBank/DDBJ databases">
        <title>Genome sequencing and analysis of members of genus Stenotrophomonas.</title>
        <authorList>
            <person name="Patil P.P."/>
            <person name="Midha S."/>
            <person name="Patil P.B."/>
        </authorList>
    </citation>
    <scope>NUCLEOTIDE SEQUENCE [LARGE SCALE GENOMIC DNA]</scope>
    <source>
        <strain evidence="1 2">JCM 9942</strain>
    </source>
</reference>
<protein>
    <submittedName>
        <fullName evidence="1">Uncharacterized protein</fullName>
    </submittedName>
</protein>
<dbReference type="AlphaFoldDB" id="A0A0R0A7E5"/>
<comment type="caution">
    <text evidence="1">The sequence shown here is derived from an EMBL/GenBank/DDBJ whole genome shotgun (WGS) entry which is preliminary data.</text>
</comment>
<name>A0A0R0A7E5_9GAMM</name>
<dbReference type="RefSeq" id="WP_057506628.1">
    <property type="nucleotide sequence ID" value="NZ_LLXS01000071.1"/>
</dbReference>
<dbReference type="Gene3D" id="2.40.160.170">
    <property type="match status" value="1"/>
</dbReference>
<proteinExistence type="predicted"/>
<dbReference type="Proteomes" id="UP000050836">
    <property type="component" value="Unassembled WGS sequence"/>
</dbReference>
<accession>A0A0R0A7E5</accession>
<feature type="non-terminal residue" evidence="1">
    <location>
        <position position="178"/>
    </location>
</feature>
<evidence type="ECO:0000313" key="1">
    <source>
        <dbReference type="EMBL" id="KRG37646.1"/>
    </source>
</evidence>
<sequence length="178" mass="19045">TLGYGVDLNSQFTERFSATVGYNAFTIDGDENTDDVRYQGDLKFNNATVKLNWHPLSGGFHVSAGLVVGDIRAAVTGTPRAGGVYEFNGVQYTAADVGQLRGRVEIKDSVAPYVGVGYRSRGEGLGFYADLGVISAKTSVSLAATGLAADPQFKADLEQERRELEDKIDLSVYPVLGL</sequence>
<evidence type="ECO:0000313" key="2">
    <source>
        <dbReference type="Proteomes" id="UP000050836"/>
    </source>
</evidence>
<feature type="non-terminal residue" evidence="1">
    <location>
        <position position="1"/>
    </location>
</feature>
<keyword evidence="2" id="KW-1185">Reference proteome</keyword>